<feature type="domain" description="Bifunctional inhibitor/plant lipid transfer protein/seed storage helical" evidence="3">
    <location>
        <begin position="31"/>
        <end position="115"/>
    </location>
</feature>
<keyword evidence="5" id="KW-1185">Reference proteome</keyword>
<name>A0A8T2QVB8_CERRI</name>
<dbReference type="SMART" id="SM00499">
    <property type="entry name" value="AAI"/>
    <property type="match status" value="1"/>
</dbReference>
<evidence type="ECO:0000256" key="2">
    <source>
        <dbReference type="SAM" id="SignalP"/>
    </source>
</evidence>
<protein>
    <recommendedName>
        <fullName evidence="1">Non-specific lipid-transfer protein</fullName>
    </recommendedName>
</protein>
<dbReference type="PANTHER" id="PTHR33076">
    <property type="entry name" value="NON-SPECIFIC LIPID-TRANSFER PROTEIN 2-RELATED"/>
    <property type="match status" value="1"/>
</dbReference>
<comment type="similarity">
    <text evidence="1">Belongs to the plant LTP family.</text>
</comment>
<dbReference type="Gene3D" id="1.10.110.10">
    <property type="entry name" value="Plant lipid-transfer and hydrophobic proteins"/>
    <property type="match status" value="1"/>
</dbReference>
<dbReference type="GO" id="GO:0006869">
    <property type="term" value="P:lipid transport"/>
    <property type="evidence" value="ECO:0007669"/>
    <property type="project" value="InterPro"/>
</dbReference>
<gene>
    <name evidence="4" type="ORF">KP509_31G006300</name>
</gene>
<proteinExistence type="inferred from homology"/>
<dbReference type="PRINTS" id="PR00382">
    <property type="entry name" value="LIPIDTRNSFER"/>
</dbReference>
<evidence type="ECO:0000259" key="3">
    <source>
        <dbReference type="SMART" id="SM00499"/>
    </source>
</evidence>
<organism evidence="4 5">
    <name type="scientific">Ceratopteris richardii</name>
    <name type="common">Triangle waterfern</name>
    <dbReference type="NCBI Taxonomy" id="49495"/>
    <lineage>
        <taxon>Eukaryota</taxon>
        <taxon>Viridiplantae</taxon>
        <taxon>Streptophyta</taxon>
        <taxon>Embryophyta</taxon>
        <taxon>Tracheophyta</taxon>
        <taxon>Polypodiopsida</taxon>
        <taxon>Polypodiidae</taxon>
        <taxon>Polypodiales</taxon>
        <taxon>Pteridineae</taxon>
        <taxon>Pteridaceae</taxon>
        <taxon>Parkerioideae</taxon>
        <taxon>Ceratopteris</taxon>
    </lineage>
</organism>
<dbReference type="GO" id="GO:0008289">
    <property type="term" value="F:lipid binding"/>
    <property type="evidence" value="ECO:0007669"/>
    <property type="project" value="UniProtKB-KW"/>
</dbReference>
<dbReference type="Proteomes" id="UP000825935">
    <property type="component" value="Chromosome 31"/>
</dbReference>
<dbReference type="AlphaFoldDB" id="A0A8T2QVB8"/>
<sequence length="118" mass="12433">MFASSKLPWALLVVMVAVAVLVRPGAAAVNCGTVRNYFIPCTGYLFAVAPSPSNACCNSIKALNNQSKGPVRRDVCNCLKSLAASIRNLNQGRAKSLSSQCHIPLNTGVSFDTDCSKA</sequence>
<dbReference type="EMBL" id="CM035436">
    <property type="protein sequence ID" value="KAH7287989.1"/>
    <property type="molecule type" value="Genomic_DNA"/>
</dbReference>
<feature type="chain" id="PRO_5035858507" description="Non-specific lipid-transfer protein" evidence="2">
    <location>
        <begin position="28"/>
        <end position="118"/>
    </location>
</feature>
<dbReference type="Pfam" id="PF00234">
    <property type="entry name" value="Tryp_alpha_amyl"/>
    <property type="match status" value="1"/>
</dbReference>
<evidence type="ECO:0000256" key="1">
    <source>
        <dbReference type="RuleBase" id="RU000628"/>
    </source>
</evidence>
<evidence type="ECO:0000313" key="4">
    <source>
        <dbReference type="EMBL" id="KAH7287989.1"/>
    </source>
</evidence>
<dbReference type="SUPFAM" id="SSF47699">
    <property type="entry name" value="Bifunctional inhibitor/lipid-transfer protein/seed storage 2S albumin"/>
    <property type="match status" value="1"/>
</dbReference>
<dbReference type="InterPro" id="IPR016140">
    <property type="entry name" value="Bifunc_inhib/LTP/seed_store"/>
</dbReference>
<reference evidence="4" key="1">
    <citation type="submission" date="2021-08" db="EMBL/GenBank/DDBJ databases">
        <title>WGS assembly of Ceratopteris richardii.</title>
        <authorList>
            <person name="Marchant D.B."/>
            <person name="Chen G."/>
            <person name="Jenkins J."/>
            <person name="Shu S."/>
            <person name="Leebens-Mack J."/>
            <person name="Grimwood J."/>
            <person name="Schmutz J."/>
            <person name="Soltis P."/>
            <person name="Soltis D."/>
            <person name="Chen Z.-H."/>
        </authorList>
    </citation>
    <scope>NUCLEOTIDE SEQUENCE</scope>
    <source>
        <strain evidence="4">Whitten #5841</strain>
        <tissue evidence="4">Leaf</tissue>
    </source>
</reference>
<comment type="function">
    <text evidence="1">Plant non-specific lipid-transfer proteins transfer phospholipids as well as galactolipids across membranes. May play a role in wax or cutin deposition in the cell walls of expanding epidermal cells and certain secretory tissues.</text>
</comment>
<keyword evidence="1" id="KW-0813">Transport</keyword>
<dbReference type="OMA" id="IPANCCG"/>
<comment type="caution">
    <text evidence="4">The sequence shown here is derived from an EMBL/GenBank/DDBJ whole genome shotgun (WGS) entry which is preliminary data.</text>
</comment>
<dbReference type="OrthoDB" id="770678at2759"/>
<dbReference type="InterPro" id="IPR036312">
    <property type="entry name" value="Bifun_inhib/LTP/seed_sf"/>
</dbReference>
<accession>A0A8T2QVB8</accession>
<keyword evidence="2" id="KW-0732">Signal</keyword>
<evidence type="ECO:0000313" key="5">
    <source>
        <dbReference type="Proteomes" id="UP000825935"/>
    </source>
</evidence>
<keyword evidence="1" id="KW-0446">Lipid-binding</keyword>
<dbReference type="InterPro" id="IPR000528">
    <property type="entry name" value="Plant_nsLTP"/>
</dbReference>
<dbReference type="CDD" id="cd01960">
    <property type="entry name" value="nsLTP1"/>
    <property type="match status" value="1"/>
</dbReference>
<feature type="signal peptide" evidence="2">
    <location>
        <begin position="1"/>
        <end position="27"/>
    </location>
</feature>